<dbReference type="SUPFAM" id="SSF56925">
    <property type="entry name" value="OMPA-like"/>
    <property type="match status" value="1"/>
</dbReference>
<name>A0A562Y8I1_9FLAO</name>
<dbReference type="InterPro" id="IPR011250">
    <property type="entry name" value="OMP/PagP_B-barrel"/>
</dbReference>
<evidence type="ECO:0000259" key="2">
    <source>
        <dbReference type="Pfam" id="PF13568"/>
    </source>
</evidence>
<protein>
    <submittedName>
        <fullName evidence="3">PorT family protein</fullName>
    </submittedName>
</protein>
<evidence type="ECO:0000313" key="3">
    <source>
        <dbReference type="EMBL" id="TWO30405.1"/>
    </source>
</evidence>
<feature type="chain" id="PRO_5022984017" evidence="1">
    <location>
        <begin position="21"/>
        <end position="193"/>
    </location>
</feature>
<dbReference type="EMBL" id="SMZJ02000022">
    <property type="protein sequence ID" value="TWO30405.1"/>
    <property type="molecule type" value="Genomic_DNA"/>
</dbReference>
<feature type="domain" description="Outer membrane protein beta-barrel" evidence="2">
    <location>
        <begin position="20"/>
        <end position="175"/>
    </location>
</feature>
<comment type="caution">
    <text evidence="3">The sequence shown here is derived from an EMBL/GenBank/DDBJ whole genome shotgun (WGS) entry which is preliminary data.</text>
</comment>
<evidence type="ECO:0000256" key="1">
    <source>
        <dbReference type="SAM" id="SignalP"/>
    </source>
</evidence>
<dbReference type="AlphaFoldDB" id="A0A562Y8I1"/>
<accession>A0A562Y8I1</accession>
<proteinExistence type="predicted"/>
<evidence type="ECO:0000313" key="4">
    <source>
        <dbReference type="Proteomes" id="UP000295814"/>
    </source>
</evidence>
<keyword evidence="1" id="KW-0732">Signal</keyword>
<keyword evidence="4" id="KW-1185">Reference proteome</keyword>
<dbReference type="InterPro" id="IPR025665">
    <property type="entry name" value="Beta-barrel_OMP_2"/>
</dbReference>
<dbReference type="Proteomes" id="UP000295814">
    <property type="component" value="Unassembled WGS sequence"/>
</dbReference>
<dbReference type="Pfam" id="PF13568">
    <property type="entry name" value="OMP_b-brl_2"/>
    <property type="match status" value="1"/>
</dbReference>
<reference evidence="3 4" key="1">
    <citation type="submission" date="2019-07" db="EMBL/GenBank/DDBJ databases">
        <title>Seonamhaeicola sp. W255 draft genome.</title>
        <authorList>
            <person name="Zhang X.-Y."/>
            <person name="Zhang R."/>
            <person name="Zhong Y.-L."/>
            <person name="Du Z.-J."/>
        </authorList>
    </citation>
    <scope>NUCLEOTIDE SEQUENCE [LARGE SCALE GENOMIC DNA]</scope>
    <source>
        <strain evidence="3 4">W255</strain>
    </source>
</reference>
<gene>
    <name evidence="3" type="ORF">E1J38_014810</name>
</gene>
<sequence>MNIKKLTLILFVLISTNLIAQNEIKFGAKAGTNFSGFHTGKSAGTNIIGINIGGMAEYELSDSFSIQAELLYNSRGGKVLGDGTNPNDFGFDAKLSYLDIPIQGKFYFIKKMSFDFGTQFGFLINEKAELHSGEEVELIGTKSFDFSINGGISYRFENNLTIQTRYNFGLTEIFENERYKNSMISLSLGYYFN</sequence>
<dbReference type="RefSeq" id="WP_133357612.1">
    <property type="nucleotide sequence ID" value="NZ_SMZJ02000022.1"/>
</dbReference>
<feature type="signal peptide" evidence="1">
    <location>
        <begin position="1"/>
        <end position="20"/>
    </location>
</feature>
<dbReference type="OrthoDB" id="947434at2"/>
<organism evidence="3 4">
    <name type="scientific">Seonamhaeicola sediminis</name>
    <dbReference type="NCBI Taxonomy" id="2528206"/>
    <lineage>
        <taxon>Bacteria</taxon>
        <taxon>Pseudomonadati</taxon>
        <taxon>Bacteroidota</taxon>
        <taxon>Flavobacteriia</taxon>
        <taxon>Flavobacteriales</taxon>
        <taxon>Flavobacteriaceae</taxon>
    </lineage>
</organism>